<dbReference type="EMBL" id="SAUN01000001">
    <property type="protein sequence ID" value="RVX41934.1"/>
    <property type="molecule type" value="Genomic_DNA"/>
</dbReference>
<evidence type="ECO:0000256" key="1">
    <source>
        <dbReference type="SAM" id="MobiDB-lite"/>
    </source>
</evidence>
<protein>
    <submittedName>
        <fullName evidence="2">Uncharacterized protein</fullName>
    </submittedName>
</protein>
<proteinExistence type="predicted"/>
<sequence length="73" mass="7631">MTKILTIELHSSAIDYSKHPGLDEATLAARIEQGHAAPRAAGFDAVSCLIGTHPAKRKGPSVNGCPRGPSAWP</sequence>
<evidence type="ECO:0000313" key="3">
    <source>
        <dbReference type="Proteomes" id="UP000284824"/>
    </source>
</evidence>
<reference evidence="2 3" key="1">
    <citation type="submission" date="2019-01" db="EMBL/GenBank/DDBJ databases">
        <title>Sequencing the genomes of 1000 actinobacteria strains.</title>
        <authorList>
            <person name="Klenk H.-P."/>
        </authorList>
    </citation>
    <scope>NUCLEOTIDE SEQUENCE [LARGE SCALE GENOMIC DNA]</scope>
    <source>
        <strain evidence="2 3">DSM 43925</strain>
    </source>
</reference>
<comment type="caution">
    <text evidence="2">The sequence shown here is derived from an EMBL/GenBank/DDBJ whole genome shotgun (WGS) entry which is preliminary data.</text>
</comment>
<evidence type="ECO:0000313" key="2">
    <source>
        <dbReference type="EMBL" id="RVX41934.1"/>
    </source>
</evidence>
<dbReference type="Proteomes" id="UP000284824">
    <property type="component" value="Unassembled WGS sequence"/>
</dbReference>
<accession>A0A438M884</accession>
<gene>
    <name evidence="2" type="ORF">EDD27_4541</name>
</gene>
<dbReference type="AlphaFoldDB" id="A0A438M884"/>
<dbReference type="RefSeq" id="WP_206641603.1">
    <property type="nucleotide sequence ID" value="NZ_SAUN01000001.1"/>
</dbReference>
<name>A0A438M884_9ACTN</name>
<feature type="region of interest" description="Disordered" evidence="1">
    <location>
        <begin position="54"/>
        <end position="73"/>
    </location>
</feature>
<organism evidence="2 3">
    <name type="scientific">Nonomuraea polychroma</name>
    <dbReference type="NCBI Taxonomy" id="46176"/>
    <lineage>
        <taxon>Bacteria</taxon>
        <taxon>Bacillati</taxon>
        <taxon>Actinomycetota</taxon>
        <taxon>Actinomycetes</taxon>
        <taxon>Streptosporangiales</taxon>
        <taxon>Streptosporangiaceae</taxon>
        <taxon>Nonomuraea</taxon>
    </lineage>
</organism>
<keyword evidence="3" id="KW-1185">Reference proteome</keyword>